<dbReference type="EMBL" id="HF935685">
    <property type="protein sequence ID" value="CCX12217.1"/>
    <property type="molecule type" value="Genomic_DNA"/>
</dbReference>
<name>U4L591_PYROM</name>
<organism evidence="1 2">
    <name type="scientific">Pyronema omphalodes (strain CBS 100304)</name>
    <name type="common">Pyronema confluens</name>
    <dbReference type="NCBI Taxonomy" id="1076935"/>
    <lineage>
        <taxon>Eukaryota</taxon>
        <taxon>Fungi</taxon>
        <taxon>Dikarya</taxon>
        <taxon>Ascomycota</taxon>
        <taxon>Pezizomycotina</taxon>
        <taxon>Pezizomycetes</taxon>
        <taxon>Pezizales</taxon>
        <taxon>Pyronemataceae</taxon>
        <taxon>Pyronema</taxon>
    </lineage>
</organism>
<dbReference type="AlphaFoldDB" id="U4L591"/>
<proteinExistence type="predicted"/>
<gene>
    <name evidence="1" type="ORF">PCON_11811</name>
</gene>
<keyword evidence="2" id="KW-1185">Reference proteome</keyword>
<dbReference type="Proteomes" id="UP000018144">
    <property type="component" value="Unassembled WGS sequence"/>
</dbReference>
<evidence type="ECO:0000313" key="1">
    <source>
        <dbReference type="EMBL" id="CCX12217.1"/>
    </source>
</evidence>
<protein>
    <submittedName>
        <fullName evidence="1">Uncharacterized protein</fullName>
    </submittedName>
</protein>
<accession>U4L591</accession>
<evidence type="ECO:0000313" key="2">
    <source>
        <dbReference type="Proteomes" id="UP000018144"/>
    </source>
</evidence>
<reference evidence="1 2" key="1">
    <citation type="journal article" date="2013" name="PLoS Genet.">
        <title>The genome and development-dependent transcriptomes of Pyronema confluens: a window into fungal evolution.</title>
        <authorList>
            <person name="Traeger S."/>
            <person name="Altegoer F."/>
            <person name="Freitag M."/>
            <person name="Gabaldon T."/>
            <person name="Kempken F."/>
            <person name="Kumar A."/>
            <person name="Marcet-Houben M."/>
            <person name="Poggeler S."/>
            <person name="Stajich J.E."/>
            <person name="Nowrousian M."/>
        </authorList>
    </citation>
    <scope>NUCLEOTIDE SEQUENCE [LARGE SCALE GENOMIC DNA]</scope>
    <source>
        <strain evidence="2">CBS 100304</strain>
        <tissue evidence="1">Vegetative mycelium</tissue>
    </source>
</reference>
<sequence length="64" mass="7341">MIRGERRSLALRTEFPHPKHLESIFNDCGYTILTTELISLCCSMTKFRLRVAVRLATDWGRGDG</sequence>